<feature type="region of interest" description="Disordered" evidence="1">
    <location>
        <begin position="1"/>
        <end position="27"/>
    </location>
</feature>
<accession>A0A9I9E8L3</accession>
<sequence length="92" mass="10441">MKEQTVGNCLRRDGNLQMHAGDEESPFLPRGSLTRAYNFIPGRNSTILFDLTNLTKPIPPTGPLILFLPLSRKLTIDARPWQFSSTGVEIWW</sequence>
<name>A0A9I9E8L3_CUCME</name>
<reference evidence="2" key="1">
    <citation type="submission" date="2023-03" db="UniProtKB">
        <authorList>
            <consortium name="EnsemblPlants"/>
        </authorList>
    </citation>
    <scope>IDENTIFICATION</scope>
</reference>
<evidence type="ECO:0000313" key="2">
    <source>
        <dbReference type="EnsemblPlants" id="MELO3C030291.2.1"/>
    </source>
</evidence>
<dbReference type="AlphaFoldDB" id="A0A9I9E8L3"/>
<evidence type="ECO:0000256" key="1">
    <source>
        <dbReference type="SAM" id="MobiDB-lite"/>
    </source>
</evidence>
<protein>
    <submittedName>
        <fullName evidence="2">Uncharacterized protein</fullName>
    </submittedName>
</protein>
<dbReference type="Gramene" id="MELO3C030291.2.1">
    <property type="protein sequence ID" value="MELO3C030291.2.1"/>
    <property type="gene ID" value="MELO3C030291.2"/>
</dbReference>
<organism evidence="2">
    <name type="scientific">Cucumis melo</name>
    <name type="common">Muskmelon</name>
    <dbReference type="NCBI Taxonomy" id="3656"/>
    <lineage>
        <taxon>Eukaryota</taxon>
        <taxon>Viridiplantae</taxon>
        <taxon>Streptophyta</taxon>
        <taxon>Embryophyta</taxon>
        <taxon>Tracheophyta</taxon>
        <taxon>Spermatophyta</taxon>
        <taxon>Magnoliopsida</taxon>
        <taxon>eudicotyledons</taxon>
        <taxon>Gunneridae</taxon>
        <taxon>Pentapetalae</taxon>
        <taxon>rosids</taxon>
        <taxon>fabids</taxon>
        <taxon>Cucurbitales</taxon>
        <taxon>Cucurbitaceae</taxon>
        <taxon>Benincaseae</taxon>
        <taxon>Cucumis</taxon>
    </lineage>
</organism>
<proteinExistence type="predicted"/>
<dbReference type="EnsemblPlants" id="MELO3C030291.2.1">
    <property type="protein sequence ID" value="MELO3C030291.2.1"/>
    <property type="gene ID" value="MELO3C030291.2"/>
</dbReference>